<evidence type="ECO:0000313" key="2">
    <source>
        <dbReference type="EMBL" id="CAB5356876.1"/>
    </source>
</evidence>
<dbReference type="EMBL" id="CAGKOT010000010">
    <property type="protein sequence ID" value="CAB5356876.1"/>
    <property type="molecule type" value="Genomic_DNA"/>
</dbReference>
<comment type="caution">
    <text evidence="2">The sequence shown here is derived from an EMBL/GenBank/DDBJ whole genome shotgun (WGS) entry which is preliminary data.</text>
</comment>
<feature type="transmembrane region" description="Helical" evidence="1">
    <location>
        <begin position="28"/>
        <end position="45"/>
    </location>
</feature>
<accession>A0A916E3M2</accession>
<dbReference type="OrthoDB" id="10273983at2759"/>
<dbReference type="Proteomes" id="UP000684084">
    <property type="component" value="Unassembled WGS sequence"/>
</dbReference>
<name>A0A916E3M2_9GLOM</name>
<gene>
    <name evidence="2" type="ORF">CHRIB12_LOCUS6598</name>
</gene>
<reference evidence="2" key="1">
    <citation type="submission" date="2020-05" db="EMBL/GenBank/DDBJ databases">
        <authorList>
            <person name="Rincon C."/>
            <person name="Sanders R I."/>
            <person name="Robbins C."/>
            <person name="Chaturvedi A."/>
        </authorList>
    </citation>
    <scope>NUCLEOTIDE SEQUENCE</scope>
    <source>
        <strain evidence="2">CHB12</strain>
    </source>
</reference>
<evidence type="ECO:0000256" key="1">
    <source>
        <dbReference type="SAM" id="Phobius"/>
    </source>
</evidence>
<keyword evidence="1" id="KW-0812">Transmembrane</keyword>
<proteinExistence type="predicted"/>
<keyword evidence="1" id="KW-1133">Transmembrane helix</keyword>
<organism evidence="2 3">
    <name type="scientific">Rhizophagus irregularis</name>
    <dbReference type="NCBI Taxonomy" id="588596"/>
    <lineage>
        <taxon>Eukaryota</taxon>
        <taxon>Fungi</taxon>
        <taxon>Fungi incertae sedis</taxon>
        <taxon>Mucoromycota</taxon>
        <taxon>Glomeromycotina</taxon>
        <taxon>Glomeromycetes</taxon>
        <taxon>Glomerales</taxon>
        <taxon>Glomeraceae</taxon>
        <taxon>Rhizophagus</taxon>
    </lineage>
</organism>
<protein>
    <submittedName>
        <fullName evidence="2">Uncharacterized protein</fullName>
    </submittedName>
</protein>
<sequence length="109" mass="12511">MILTNPLSSFEDLIYLHFDDMFFSLSEYWFWVLAVNLVIGHVIIIPRLERDGVGITVNLEMNKRTCTFYSQQKYKVGTINFKSLSCSIITPPGRIRISTSSKNSTNLIT</sequence>
<evidence type="ECO:0000313" key="3">
    <source>
        <dbReference type="Proteomes" id="UP000684084"/>
    </source>
</evidence>
<keyword evidence="1" id="KW-0472">Membrane</keyword>
<dbReference type="AlphaFoldDB" id="A0A916E3M2"/>